<evidence type="ECO:0000313" key="2">
    <source>
        <dbReference type="EMBL" id="UOF89708.1"/>
    </source>
</evidence>
<proteinExistence type="predicted"/>
<dbReference type="InterPro" id="IPR032830">
    <property type="entry name" value="XPB/Ssl2_N"/>
</dbReference>
<name>A0ABY4CH16_9BACL</name>
<dbReference type="EMBL" id="CP089291">
    <property type="protein sequence ID" value="UOF89708.1"/>
    <property type="molecule type" value="Genomic_DNA"/>
</dbReference>
<evidence type="ECO:0000313" key="3">
    <source>
        <dbReference type="Proteomes" id="UP000830167"/>
    </source>
</evidence>
<protein>
    <submittedName>
        <fullName evidence="2">Helicase-associated domain-containing protein</fullName>
    </submittedName>
</protein>
<keyword evidence="2" id="KW-0347">Helicase</keyword>
<feature type="domain" description="Helicase XPB/Ssl2 N-terminal" evidence="1">
    <location>
        <begin position="378"/>
        <end position="489"/>
    </location>
</feature>
<keyword evidence="2" id="KW-0378">Hydrolase</keyword>
<keyword evidence="2" id="KW-0547">Nucleotide-binding</keyword>
<organism evidence="2 3">
    <name type="scientific">Fodinisporobacter ferrooxydans</name>
    <dbReference type="NCBI Taxonomy" id="2901836"/>
    <lineage>
        <taxon>Bacteria</taxon>
        <taxon>Bacillati</taxon>
        <taxon>Bacillota</taxon>
        <taxon>Bacilli</taxon>
        <taxon>Bacillales</taxon>
        <taxon>Alicyclobacillaceae</taxon>
        <taxon>Fodinisporobacter</taxon>
    </lineage>
</organism>
<evidence type="ECO:0000259" key="1">
    <source>
        <dbReference type="Pfam" id="PF13625"/>
    </source>
</evidence>
<gene>
    <name evidence="2" type="ORF">LSG31_17765</name>
</gene>
<sequence length="526" mass="61075">MNLITCLNDADIHVLRTIAKRQNLSCRYHSKNDLLQTLMEHFQNVSFVQERLAKLAQAQKRLLIRLALDKRSQFTREDLLVAAEKTLGDRIGKVGPEGLWTELVDLGWIFRSGTSIYSHVFRIPDDLRGMIKQWIAIDLTQNVDYLEREPSYYREDGLAMLRDLQKFLQFVAQNEIRLTQDGAIFKRFQQQLQQLFEIQEPPISGQQWRFGYGRRFRDYPDRFALLYDFCFGKGWIVEGRDGILQSCPPEEDWFAKPDLERISELHGYWEKIYGRCIPQLHLAVAFLAYACKEKWAVAESLEKVLQHYIEPYYYDTVSTIIHERIVQMLRYLGILKTGKREDGGVAVTLTQIGRQLFFPDEYAPLSQIQPPNVQPSIVVQPNFEILVLAEGHSPMDQELYAFADYLQGGHVRSYRITETSVKRFVKNGHSPEQIRSVLDRYSIEPVPEMVLQRIGQWTEGYGKIRAFQGTLLECADECVREELLRIPGIMKHVEEVIGDRYLLIAKEQIGQVLVLLDQAGNIVLQE</sequence>
<reference evidence="2" key="1">
    <citation type="submission" date="2021-12" db="EMBL/GenBank/DDBJ databases">
        <title>Alicyclobacillaceae gen. nov., sp. nov., isolated from chalcocite enrichment system.</title>
        <authorList>
            <person name="Jiang Z."/>
        </authorList>
    </citation>
    <scope>NUCLEOTIDE SEQUENCE</scope>
    <source>
        <strain evidence="2">MYW30-H2</strain>
    </source>
</reference>
<keyword evidence="3" id="KW-1185">Reference proteome</keyword>
<dbReference type="Proteomes" id="UP000830167">
    <property type="component" value="Chromosome"/>
</dbReference>
<keyword evidence="2" id="KW-0067">ATP-binding</keyword>
<dbReference type="RefSeq" id="WP_347436398.1">
    <property type="nucleotide sequence ID" value="NZ_CP089291.1"/>
</dbReference>
<accession>A0ABY4CH16</accession>
<dbReference type="Pfam" id="PF13625">
    <property type="entry name" value="Helicase_C_3"/>
    <property type="match status" value="1"/>
</dbReference>
<dbReference type="GO" id="GO:0004386">
    <property type="term" value="F:helicase activity"/>
    <property type="evidence" value="ECO:0007669"/>
    <property type="project" value="UniProtKB-KW"/>
</dbReference>